<accession>A0AAV3XDX6</accession>
<dbReference type="AlphaFoldDB" id="A0AAV3XDX6"/>
<reference evidence="1" key="1">
    <citation type="submission" date="2019-10" db="EMBL/GenBank/DDBJ databases">
        <title>Draft genome sequece of Microseira wollei NIES-4236.</title>
        <authorList>
            <person name="Yamaguchi H."/>
            <person name="Suzuki S."/>
            <person name="Kawachi M."/>
        </authorList>
    </citation>
    <scope>NUCLEOTIDE SEQUENCE</scope>
    <source>
        <strain evidence="1">NIES-4236</strain>
    </source>
</reference>
<comment type="caution">
    <text evidence="1">The sequence shown here is derived from an EMBL/GenBank/DDBJ whole genome shotgun (WGS) entry which is preliminary data.</text>
</comment>
<protein>
    <submittedName>
        <fullName evidence="1">Uncharacterized protein</fullName>
    </submittedName>
</protein>
<gene>
    <name evidence="1" type="ORF">MiSe_33980</name>
</gene>
<proteinExistence type="predicted"/>
<sequence length="89" mass="9571">MQLNLGALGTGIQPHKLGFGPGAQPKTITAAIYNLQVITFANNPDTKADAESLVQIGTIDIARKDPQCEGKPRVWNLCPIRQSMLKSAK</sequence>
<name>A0AAV3XDX6_9CYAN</name>
<organism evidence="1 2">
    <name type="scientific">Microseira wollei NIES-4236</name>
    <dbReference type="NCBI Taxonomy" id="2530354"/>
    <lineage>
        <taxon>Bacteria</taxon>
        <taxon>Bacillati</taxon>
        <taxon>Cyanobacteriota</taxon>
        <taxon>Cyanophyceae</taxon>
        <taxon>Oscillatoriophycideae</taxon>
        <taxon>Aerosakkonematales</taxon>
        <taxon>Aerosakkonemataceae</taxon>
        <taxon>Microseira</taxon>
    </lineage>
</organism>
<evidence type="ECO:0000313" key="1">
    <source>
        <dbReference type="EMBL" id="GET38639.1"/>
    </source>
</evidence>
<dbReference type="EMBL" id="BLAY01000049">
    <property type="protein sequence ID" value="GET38639.1"/>
    <property type="molecule type" value="Genomic_DNA"/>
</dbReference>
<dbReference type="Proteomes" id="UP001050975">
    <property type="component" value="Unassembled WGS sequence"/>
</dbReference>
<keyword evidence="2" id="KW-1185">Reference proteome</keyword>
<evidence type="ECO:0000313" key="2">
    <source>
        <dbReference type="Proteomes" id="UP001050975"/>
    </source>
</evidence>